<dbReference type="EMBL" id="PQIB02000002">
    <property type="protein sequence ID" value="RLN34670.1"/>
    <property type="molecule type" value="Genomic_DNA"/>
</dbReference>
<name>A0A3L6TC65_PANMI</name>
<comment type="caution">
    <text evidence="2">The sequence shown here is derived from an EMBL/GenBank/DDBJ whole genome shotgun (WGS) entry which is preliminary data.</text>
</comment>
<feature type="compositionally biased region" description="Low complexity" evidence="1">
    <location>
        <begin position="42"/>
        <end position="57"/>
    </location>
</feature>
<proteinExistence type="predicted"/>
<sequence>MVEGGWREVDRGGMEAKAARMEELSAAAAFVEASTQDTYDDAATSASRPSPTATPPRLVGAKEVPSDKQHEGPYETEILLYQCIDRTLVFYYSLVRLEFLAYCSQELLEAVEEEQNVQGNHAPTTTIFRHPLLGDFEVPVDADDAKIKQIS</sequence>
<evidence type="ECO:0000313" key="2">
    <source>
        <dbReference type="EMBL" id="RLN34670.1"/>
    </source>
</evidence>
<reference evidence="3" key="1">
    <citation type="journal article" date="2019" name="Nat. Commun.">
        <title>The genome of broomcorn millet.</title>
        <authorList>
            <person name="Zou C."/>
            <person name="Miki D."/>
            <person name="Li D."/>
            <person name="Tang Q."/>
            <person name="Xiao L."/>
            <person name="Rajput S."/>
            <person name="Deng P."/>
            <person name="Jia W."/>
            <person name="Huang R."/>
            <person name="Zhang M."/>
            <person name="Sun Y."/>
            <person name="Hu J."/>
            <person name="Fu X."/>
            <person name="Schnable P.S."/>
            <person name="Li F."/>
            <person name="Zhang H."/>
            <person name="Feng B."/>
            <person name="Zhu X."/>
            <person name="Liu R."/>
            <person name="Schnable J.C."/>
            <person name="Zhu J.-K."/>
            <person name="Zhang H."/>
        </authorList>
    </citation>
    <scope>NUCLEOTIDE SEQUENCE [LARGE SCALE GENOMIC DNA]</scope>
</reference>
<dbReference type="Proteomes" id="UP000275267">
    <property type="component" value="Unassembled WGS sequence"/>
</dbReference>
<accession>A0A3L6TC65</accession>
<organism evidence="2 3">
    <name type="scientific">Panicum miliaceum</name>
    <name type="common">Proso millet</name>
    <name type="synonym">Broomcorn millet</name>
    <dbReference type="NCBI Taxonomy" id="4540"/>
    <lineage>
        <taxon>Eukaryota</taxon>
        <taxon>Viridiplantae</taxon>
        <taxon>Streptophyta</taxon>
        <taxon>Embryophyta</taxon>
        <taxon>Tracheophyta</taxon>
        <taxon>Spermatophyta</taxon>
        <taxon>Magnoliopsida</taxon>
        <taxon>Liliopsida</taxon>
        <taxon>Poales</taxon>
        <taxon>Poaceae</taxon>
        <taxon>PACMAD clade</taxon>
        <taxon>Panicoideae</taxon>
        <taxon>Panicodae</taxon>
        <taxon>Paniceae</taxon>
        <taxon>Panicinae</taxon>
        <taxon>Panicum</taxon>
        <taxon>Panicum sect. Panicum</taxon>
    </lineage>
</organism>
<keyword evidence="3" id="KW-1185">Reference proteome</keyword>
<evidence type="ECO:0000313" key="3">
    <source>
        <dbReference type="Proteomes" id="UP000275267"/>
    </source>
</evidence>
<protein>
    <submittedName>
        <fullName evidence="2">E3 ubiquitin-protein ligase RHF2A-like</fullName>
    </submittedName>
</protein>
<dbReference type="AlphaFoldDB" id="A0A3L6TC65"/>
<gene>
    <name evidence="2" type="ORF">C2845_PM03G05770</name>
</gene>
<dbReference type="STRING" id="4540.A0A3L6TC65"/>
<evidence type="ECO:0000256" key="1">
    <source>
        <dbReference type="SAM" id="MobiDB-lite"/>
    </source>
</evidence>
<feature type="region of interest" description="Disordered" evidence="1">
    <location>
        <begin position="38"/>
        <end position="70"/>
    </location>
</feature>